<evidence type="ECO:0000256" key="3">
    <source>
        <dbReference type="ARBA" id="ARBA00022763"/>
    </source>
</evidence>
<dbReference type="GO" id="GO:0032131">
    <property type="term" value="F:alkylated DNA binding"/>
    <property type="evidence" value="ECO:0007669"/>
    <property type="project" value="TreeGrafter"/>
</dbReference>
<protein>
    <recommendedName>
        <fullName evidence="2">DNA-3-methyladenine glycosylase II</fullName>
        <ecNumber evidence="2">3.2.2.21</ecNumber>
    </recommendedName>
</protein>
<dbReference type="InterPro" id="IPR051912">
    <property type="entry name" value="Alkylbase_DNA_Glycosylase/TA"/>
</dbReference>
<evidence type="ECO:0000256" key="4">
    <source>
        <dbReference type="ARBA" id="ARBA00023204"/>
    </source>
</evidence>
<dbReference type="InterPro" id="IPR003265">
    <property type="entry name" value="HhH-GPD_domain"/>
</dbReference>
<feature type="domain" description="DNA-3-methyladenine glycosylase AlkA N-terminal" evidence="6">
    <location>
        <begin position="5"/>
        <end position="125"/>
    </location>
</feature>
<organism evidence="7 8">
    <name type="scientific">Subtercola boreus</name>
    <dbReference type="NCBI Taxonomy" id="120213"/>
    <lineage>
        <taxon>Bacteria</taxon>
        <taxon>Bacillati</taxon>
        <taxon>Actinomycetota</taxon>
        <taxon>Actinomycetes</taxon>
        <taxon>Micrococcales</taxon>
        <taxon>Microbacteriaceae</taxon>
        <taxon>Subtercola</taxon>
    </lineage>
</organism>
<reference evidence="7 8" key="1">
    <citation type="submission" date="2017-04" db="EMBL/GenBank/DDBJ databases">
        <title>Comparative genome analysis of Subtercola boreus.</title>
        <authorList>
            <person name="Cho Y.-J."/>
            <person name="Cho A."/>
            <person name="Kim O.-S."/>
            <person name="Lee J.-I."/>
        </authorList>
    </citation>
    <scope>NUCLEOTIDE SEQUENCE [LARGE SCALE GENOMIC DNA]</scope>
    <source>
        <strain evidence="7 8">K300</strain>
    </source>
</reference>
<dbReference type="Proteomes" id="UP000256486">
    <property type="component" value="Unassembled WGS sequence"/>
</dbReference>
<dbReference type="SMART" id="SM01009">
    <property type="entry name" value="AlkA_N"/>
    <property type="match status" value="1"/>
</dbReference>
<evidence type="ECO:0000313" key="7">
    <source>
        <dbReference type="EMBL" id="RFA09324.1"/>
    </source>
</evidence>
<dbReference type="Pfam" id="PF06029">
    <property type="entry name" value="AlkA_N"/>
    <property type="match status" value="1"/>
</dbReference>
<proteinExistence type="predicted"/>
<dbReference type="InterPro" id="IPR023170">
    <property type="entry name" value="HhH_base_excis_C"/>
</dbReference>
<dbReference type="GO" id="GO:0043916">
    <property type="term" value="F:DNA-7-methylguanine glycosylase activity"/>
    <property type="evidence" value="ECO:0007669"/>
    <property type="project" value="TreeGrafter"/>
</dbReference>
<dbReference type="Gene3D" id="1.10.1670.10">
    <property type="entry name" value="Helix-hairpin-Helix base-excision DNA repair enzymes (C-terminal)"/>
    <property type="match status" value="1"/>
</dbReference>
<evidence type="ECO:0000259" key="5">
    <source>
        <dbReference type="SMART" id="SM00478"/>
    </source>
</evidence>
<dbReference type="Gene3D" id="3.30.310.20">
    <property type="entry name" value="DNA-3-methyladenine glycosylase AlkA, N-terminal domain"/>
    <property type="match status" value="1"/>
</dbReference>
<keyword evidence="3" id="KW-0227">DNA damage</keyword>
<evidence type="ECO:0000256" key="1">
    <source>
        <dbReference type="ARBA" id="ARBA00000086"/>
    </source>
</evidence>
<dbReference type="CDD" id="cd00056">
    <property type="entry name" value="ENDO3c"/>
    <property type="match status" value="1"/>
</dbReference>
<dbReference type="SMART" id="SM00478">
    <property type="entry name" value="ENDO3c"/>
    <property type="match status" value="1"/>
</dbReference>
<dbReference type="PANTHER" id="PTHR43003">
    <property type="entry name" value="DNA-3-METHYLADENINE GLYCOSYLASE"/>
    <property type="match status" value="1"/>
</dbReference>
<dbReference type="PANTHER" id="PTHR43003:SF13">
    <property type="entry name" value="DNA-3-METHYLADENINE GLYCOSYLASE 2"/>
    <property type="match status" value="1"/>
</dbReference>
<dbReference type="OrthoDB" id="9811249at2"/>
<feature type="domain" description="HhH-GPD" evidence="5">
    <location>
        <begin position="135"/>
        <end position="297"/>
    </location>
</feature>
<dbReference type="InterPro" id="IPR010316">
    <property type="entry name" value="AlkA_N"/>
</dbReference>
<dbReference type="GO" id="GO:0005737">
    <property type="term" value="C:cytoplasm"/>
    <property type="evidence" value="ECO:0007669"/>
    <property type="project" value="TreeGrafter"/>
</dbReference>
<evidence type="ECO:0000256" key="2">
    <source>
        <dbReference type="ARBA" id="ARBA00012000"/>
    </source>
</evidence>
<keyword evidence="4" id="KW-0234">DNA repair</keyword>
<dbReference type="GO" id="GO:0006285">
    <property type="term" value="P:base-excision repair, AP site formation"/>
    <property type="evidence" value="ECO:0007669"/>
    <property type="project" value="TreeGrafter"/>
</dbReference>
<sequence length="302" mass="31034">MLPAAFTLPARQPFDHAGVTRFLAAHAIVGVEAVVDDEYWRTLALPGGQAVLAVRADPAGLSARVWVAGAGAGGAGAVEDVAAAVGRLYDLDADAPEIDAALARVPELAASLAAAPGIRMPGTTDPHETLFRTLIGQQVSVKAARTVQGNLAAALGDPLDGMLAEVAPAGLGRLFPTAPQIADGGTGVVRGPVQRVRTILAVAEALADGRLVVDRSLSVAELTESLEAMPGIGPWTAGYVSMRVLGAPDILLDGDLALRAGAAALGLPSERRELVRFAARVAPWRSYFGMHLWRDAVATIAG</sequence>
<accession>A0A3E0VHA9</accession>
<dbReference type="GO" id="GO:0006307">
    <property type="term" value="P:DNA alkylation repair"/>
    <property type="evidence" value="ECO:0007669"/>
    <property type="project" value="TreeGrafter"/>
</dbReference>
<dbReference type="EC" id="3.2.2.21" evidence="2"/>
<dbReference type="SUPFAM" id="SSF55945">
    <property type="entry name" value="TATA-box binding protein-like"/>
    <property type="match status" value="1"/>
</dbReference>
<dbReference type="GO" id="GO:0032993">
    <property type="term" value="C:protein-DNA complex"/>
    <property type="evidence" value="ECO:0007669"/>
    <property type="project" value="TreeGrafter"/>
</dbReference>
<comment type="catalytic activity">
    <reaction evidence="1">
        <text>Hydrolysis of alkylated DNA, releasing 3-methyladenine, 3-methylguanine, 7-methylguanine and 7-methyladenine.</text>
        <dbReference type="EC" id="3.2.2.21"/>
    </reaction>
</comment>
<dbReference type="AlphaFoldDB" id="A0A3E0VHA9"/>
<gene>
    <name evidence="7" type="ORF">B7R54_08840</name>
</gene>
<dbReference type="SUPFAM" id="SSF48150">
    <property type="entry name" value="DNA-glycosylase"/>
    <property type="match status" value="1"/>
</dbReference>
<dbReference type="InterPro" id="IPR037046">
    <property type="entry name" value="AlkA_N_sf"/>
</dbReference>
<dbReference type="RefSeq" id="WP_116414717.1">
    <property type="nucleotide sequence ID" value="NZ_NBWZ01000001.1"/>
</dbReference>
<name>A0A3E0VHA9_9MICO</name>
<evidence type="ECO:0000259" key="6">
    <source>
        <dbReference type="SMART" id="SM01009"/>
    </source>
</evidence>
<keyword evidence="8" id="KW-1185">Reference proteome</keyword>
<dbReference type="EMBL" id="NBWZ01000001">
    <property type="protein sequence ID" value="RFA09324.1"/>
    <property type="molecule type" value="Genomic_DNA"/>
</dbReference>
<dbReference type="GO" id="GO:0008725">
    <property type="term" value="F:DNA-3-methyladenine glycosylase activity"/>
    <property type="evidence" value="ECO:0007669"/>
    <property type="project" value="TreeGrafter"/>
</dbReference>
<dbReference type="InterPro" id="IPR011257">
    <property type="entry name" value="DNA_glycosylase"/>
</dbReference>
<dbReference type="Gene3D" id="1.10.340.30">
    <property type="entry name" value="Hypothetical protein, domain 2"/>
    <property type="match status" value="1"/>
</dbReference>
<evidence type="ECO:0000313" key="8">
    <source>
        <dbReference type="Proteomes" id="UP000256486"/>
    </source>
</evidence>
<comment type="caution">
    <text evidence="7">The sequence shown here is derived from an EMBL/GenBank/DDBJ whole genome shotgun (WGS) entry which is preliminary data.</text>
</comment>